<name>A0A7C0Y8X2_DESA2</name>
<proteinExistence type="predicted"/>
<dbReference type="Proteomes" id="UP000886289">
    <property type="component" value="Unassembled WGS sequence"/>
</dbReference>
<gene>
    <name evidence="1" type="ORF">ENG63_01120</name>
</gene>
<reference evidence="1" key="1">
    <citation type="journal article" date="2020" name="mSystems">
        <title>Genome- and Community-Level Interaction Insights into Carbon Utilization and Element Cycling Functions of Hydrothermarchaeota in Hydrothermal Sediment.</title>
        <authorList>
            <person name="Zhou Z."/>
            <person name="Liu Y."/>
            <person name="Xu W."/>
            <person name="Pan J."/>
            <person name="Luo Z.H."/>
            <person name="Li M."/>
        </authorList>
    </citation>
    <scope>NUCLEOTIDE SEQUENCE [LARGE SCALE GENOMIC DNA]</scope>
    <source>
        <strain evidence="1">HyVt-233</strain>
    </source>
</reference>
<accession>A0A7C0Y8X2</accession>
<dbReference type="AlphaFoldDB" id="A0A7C0Y8X2"/>
<dbReference type="EMBL" id="DRBS01000044">
    <property type="protein sequence ID" value="HDD43452.1"/>
    <property type="molecule type" value="Genomic_DNA"/>
</dbReference>
<comment type="caution">
    <text evidence="1">The sequence shown here is derived from an EMBL/GenBank/DDBJ whole genome shotgun (WGS) entry which is preliminary data.</text>
</comment>
<sequence>MKYEYIYKWICPECKINGITSYGVIEKEEQIDYSNIICPNCDIKAKKIIVNVNEIRKKIFSKERKEIEK</sequence>
<protein>
    <submittedName>
        <fullName evidence="1">Uncharacterized protein</fullName>
    </submittedName>
</protein>
<evidence type="ECO:0000313" key="1">
    <source>
        <dbReference type="EMBL" id="HDD43452.1"/>
    </source>
</evidence>
<organism evidence="1">
    <name type="scientific">Desulfofervidus auxilii</name>
    <dbReference type="NCBI Taxonomy" id="1621989"/>
    <lineage>
        <taxon>Bacteria</taxon>
        <taxon>Pseudomonadati</taxon>
        <taxon>Thermodesulfobacteriota</taxon>
        <taxon>Candidatus Desulfofervidia</taxon>
        <taxon>Candidatus Desulfofervidales</taxon>
        <taxon>Candidatus Desulfofervidaceae</taxon>
        <taxon>Candidatus Desulfofervidus</taxon>
    </lineage>
</organism>